<feature type="region of interest" description="Disordered" evidence="2">
    <location>
        <begin position="188"/>
        <end position="209"/>
    </location>
</feature>
<name>A0ABD3VQD7_SINWO</name>
<dbReference type="SUPFAM" id="SSF50978">
    <property type="entry name" value="WD40 repeat-like"/>
    <property type="match status" value="2"/>
</dbReference>
<dbReference type="Pfam" id="PF23753">
    <property type="entry name" value="TPR_WDR11"/>
    <property type="match status" value="1"/>
</dbReference>
<evidence type="ECO:0000256" key="2">
    <source>
        <dbReference type="SAM" id="MobiDB-lite"/>
    </source>
</evidence>
<feature type="compositionally biased region" description="Low complexity" evidence="2">
    <location>
        <begin position="644"/>
        <end position="653"/>
    </location>
</feature>
<reference evidence="6 7" key="1">
    <citation type="submission" date="2024-11" db="EMBL/GenBank/DDBJ databases">
        <title>Chromosome-level genome assembly of the freshwater bivalve Anodonta woodiana.</title>
        <authorList>
            <person name="Chen X."/>
        </authorList>
    </citation>
    <scope>NUCLEOTIDE SEQUENCE [LARGE SCALE GENOMIC DNA]</scope>
    <source>
        <strain evidence="6">MN2024</strain>
        <tissue evidence="6">Gills</tissue>
    </source>
</reference>
<dbReference type="InterPro" id="IPR015943">
    <property type="entry name" value="WD40/YVTN_repeat-like_dom_sf"/>
</dbReference>
<evidence type="ECO:0000259" key="5">
    <source>
        <dbReference type="Pfam" id="PF23753"/>
    </source>
</evidence>
<keyword evidence="7" id="KW-1185">Reference proteome</keyword>
<feature type="coiled-coil region" evidence="1">
    <location>
        <begin position="891"/>
        <end position="918"/>
    </location>
</feature>
<feature type="compositionally biased region" description="Low complexity" evidence="2">
    <location>
        <begin position="671"/>
        <end position="686"/>
    </location>
</feature>
<evidence type="ECO:0000256" key="1">
    <source>
        <dbReference type="SAM" id="Coils"/>
    </source>
</evidence>
<dbReference type="InterPro" id="IPR039694">
    <property type="entry name" value="WDR11"/>
</dbReference>
<dbReference type="PANTHER" id="PTHR14593">
    <property type="entry name" value="WD REPEAT-CONTAINING PROTEIN 11"/>
    <property type="match status" value="1"/>
</dbReference>
<dbReference type="Pfam" id="PF23752">
    <property type="entry name" value="Beta-prop_WDR11_2nd"/>
    <property type="match status" value="1"/>
</dbReference>
<evidence type="ECO:0000313" key="7">
    <source>
        <dbReference type="Proteomes" id="UP001634394"/>
    </source>
</evidence>
<keyword evidence="1" id="KW-0175">Coiled coil</keyword>
<dbReference type="InterPro" id="IPR057854">
    <property type="entry name" value="TPR_WDR11"/>
</dbReference>
<organism evidence="6 7">
    <name type="scientific">Sinanodonta woodiana</name>
    <name type="common">Chinese pond mussel</name>
    <name type="synonym">Anodonta woodiana</name>
    <dbReference type="NCBI Taxonomy" id="1069815"/>
    <lineage>
        <taxon>Eukaryota</taxon>
        <taxon>Metazoa</taxon>
        <taxon>Spiralia</taxon>
        <taxon>Lophotrochozoa</taxon>
        <taxon>Mollusca</taxon>
        <taxon>Bivalvia</taxon>
        <taxon>Autobranchia</taxon>
        <taxon>Heteroconchia</taxon>
        <taxon>Palaeoheterodonta</taxon>
        <taxon>Unionida</taxon>
        <taxon>Unionoidea</taxon>
        <taxon>Unionidae</taxon>
        <taxon>Unioninae</taxon>
        <taxon>Sinanodonta</taxon>
    </lineage>
</organism>
<feature type="region of interest" description="Disordered" evidence="2">
    <location>
        <begin position="668"/>
        <end position="687"/>
    </location>
</feature>
<evidence type="ECO:0008006" key="8">
    <source>
        <dbReference type="Google" id="ProtNLM"/>
    </source>
</evidence>
<comment type="caution">
    <text evidence="6">The sequence shown here is derived from an EMBL/GenBank/DDBJ whole genome shotgun (WGS) entry which is preliminary data.</text>
</comment>
<evidence type="ECO:0000313" key="6">
    <source>
        <dbReference type="EMBL" id="KAL3863810.1"/>
    </source>
</evidence>
<dbReference type="EMBL" id="JBJQND010000010">
    <property type="protein sequence ID" value="KAL3863810.1"/>
    <property type="molecule type" value="Genomic_DNA"/>
</dbReference>
<dbReference type="Proteomes" id="UP001634394">
    <property type="component" value="Unassembled WGS sequence"/>
</dbReference>
<dbReference type="InterPro" id="IPR036322">
    <property type="entry name" value="WD40_repeat_dom_sf"/>
</dbReference>
<accession>A0ABD3VQD7</accession>
<feature type="domain" description="WDR11 first beta-propeller" evidence="3">
    <location>
        <begin position="11"/>
        <end position="196"/>
    </location>
</feature>
<dbReference type="AlphaFoldDB" id="A0ABD3VQD7"/>
<dbReference type="InterPro" id="IPR057853">
    <property type="entry name" value="Beta-prop_WDR11_2nd"/>
</dbReference>
<feature type="domain" description="WDR11 TPR" evidence="5">
    <location>
        <begin position="920"/>
        <end position="1220"/>
    </location>
</feature>
<dbReference type="Pfam" id="PF23751">
    <property type="entry name" value="Beta-prop_WDR11_1st"/>
    <property type="match status" value="1"/>
</dbReference>
<dbReference type="InterPro" id="IPR057852">
    <property type="entry name" value="Beta-prop_WDR11_1st"/>
</dbReference>
<protein>
    <recommendedName>
        <fullName evidence="8">WD repeat-containing protein 11</fullName>
    </recommendedName>
</protein>
<feature type="compositionally biased region" description="Polar residues" evidence="2">
    <location>
        <begin position="188"/>
        <end position="198"/>
    </location>
</feature>
<evidence type="ECO:0000259" key="4">
    <source>
        <dbReference type="Pfam" id="PF23752"/>
    </source>
</evidence>
<sequence length="1275" mass="143218">MKSSFKSLGWQGLVAHGCHNFITIIDPQSVQVLQVLDKHKSNVVKVKWARENYHHDLSSPYQLRLASGDSNGNIIIWDVDKGEPRAEFSDGNKSIQDLEWLGTQDASHDLLAALHPPYSLVLWNADTGTKLWKKSYTEILLSFSFDPFNQRNMAFLGQDCIVFIDDFSVTKVPSSNGKKFYISSPSNQVSKMENSTGSLERKSKDSSSRNLAKRMTNILVGEGRQRRISKLIYYKCCTFSSQEEETVTLNECIQLLYHQSCRHHLILLYAREVLILDLEINQTVGIISMERTGSPFVQIVSVCQRDVLFCLHENGGITARVRRKTNTVNPLAPEGIGAFDDGFPSVSLDVMYDLRCQSDPIRMTCHCHVMAFACSPVSEKTLALVLSDSRVIFWDLNVVDFQPLSEQNISPLFTSEETDNQSIGNGLPLVSSVHSPKLALCDLIGQSQILSPDGETALKGLGVSLKFQMTGLLSGIVSPITVIRMCPPLTTKNWKMYRPLLAVGSQSGTVQVVNVSSGQIIREYNLHSFPVRGIDWASLTSLISFSYPVPGVSGLVKNEILLVDVTSGKTTPIRINRDQESPIEQIRISHMKQYFIITFRDKPLELWDMRSLIILREMSKGIPQPTALEWSPIKGLKVLKKKTLQQQQQGEQQTAEDHGGDSVTSIHEQMDMSSSSHSESTNSDANSQEKITLKEHFVFTDSEGALYHFLVEGSSFSDASKIPPENGIGPITWLTWKNDYLVFGDADGQLCVWDLKHKTSRTITTHRGWIKKIRFGPGRGNLKFAVLYNDGVDVWDIIDGKLELSSSIKSPREIPKVIDLEWSGSDRPVLASVDGCVHMFDVTLKKSSSGIDDRDLPDPVFSPYLLQPQGALLMKLVLQNEQLWQEKGETAGEYILQLEGLMEENKELQKIVNSQLELIDRNVVSYLNKCRFGTAERCLLTARLFGDESEVRFWTVALHYLISHKNQPLCQSFSSSSLSQNGDVSIAKKEMNDLVLVDNDENDGEKKLPPSLVFKDQPLEKCFDLLCDNQSFKKYQLERVALHDSKRATYEHTKKCAENYIMLGQSDRAVQLLLETEPDRDAYYTDSLKACLVASVRSSGASQSTIKLVATNLIANGRLMEGVQLLCMIDKGLDACRYLQTYGSWDKAVWLAKSSLENTESCEVMKKWVDHLCSTNVNQKSLAVLVMLSLGKFMKVVEMLYGMRHFSKAAYFIEAGMEFDLIRKTKETGLLIEAVFLEYARLLSNLGHRKAAEYYCKKAGEKGEQLLKEVEILFS</sequence>
<evidence type="ECO:0000259" key="3">
    <source>
        <dbReference type="Pfam" id="PF23751"/>
    </source>
</evidence>
<dbReference type="PANTHER" id="PTHR14593:SF5">
    <property type="entry name" value="WD REPEAT-CONTAINING PROTEIN 11"/>
    <property type="match status" value="1"/>
</dbReference>
<feature type="region of interest" description="Disordered" evidence="2">
    <location>
        <begin position="644"/>
        <end position="663"/>
    </location>
</feature>
<gene>
    <name evidence="6" type="ORF">ACJMK2_005541</name>
</gene>
<dbReference type="InterPro" id="IPR001680">
    <property type="entry name" value="WD40_rpt"/>
</dbReference>
<dbReference type="Gene3D" id="2.130.10.10">
    <property type="entry name" value="YVTN repeat-like/Quinoprotein amine dehydrogenase"/>
    <property type="match status" value="3"/>
</dbReference>
<feature type="domain" description="WDR11 second beta-propeller" evidence="4">
    <location>
        <begin position="498"/>
        <end position="823"/>
    </location>
</feature>
<proteinExistence type="predicted"/>
<dbReference type="SMART" id="SM00320">
    <property type="entry name" value="WD40"/>
    <property type="match status" value="7"/>
</dbReference>